<dbReference type="InterPro" id="IPR005904">
    <property type="entry name" value="Hxn_phspho_trans"/>
</dbReference>
<evidence type="ECO:0000256" key="9">
    <source>
        <dbReference type="ARBA" id="ARBA00022723"/>
    </source>
</evidence>
<keyword evidence="11 15" id="KW-0547">Nucleotide-binding</keyword>
<evidence type="ECO:0000259" key="16">
    <source>
        <dbReference type="Pfam" id="PF00156"/>
    </source>
</evidence>
<dbReference type="GO" id="GO:0016757">
    <property type="term" value="F:glycosyltransferase activity"/>
    <property type="evidence" value="ECO:0007669"/>
    <property type="project" value="UniProtKB-KW"/>
</dbReference>
<evidence type="ECO:0000256" key="15">
    <source>
        <dbReference type="RuleBase" id="RU364099"/>
    </source>
</evidence>
<dbReference type="InterPro" id="IPR000836">
    <property type="entry name" value="PRTase_dom"/>
</dbReference>
<comment type="catalytic activity">
    <reaction evidence="14">
        <text>IMP + diphosphate = hypoxanthine + 5-phospho-alpha-D-ribose 1-diphosphate</text>
        <dbReference type="Rhea" id="RHEA:17973"/>
        <dbReference type="ChEBI" id="CHEBI:17368"/>
        <dbReference type="ChEBI" id="CHEBI:33019"/>
        <dbReference type="ChEBI" id="CHEBI:58017"/>
        <dbReference type="ChEBI" id="CHEBI:58053"/>
        <dbReference type="EC" id="2.4.2.8"/>
    </reaction>
    <physiologicalReaction direction="right-to-left" evidence="14">
        <dbReference type="Rhea" id="RHEA:17975"/>
    </physiologicalReaction>
</comment>
<keyword evidence="10 15" id="KW-0660">Purine salvage</keyword>
<dbReference type="InterPro" id="IPR050408">
    <property type="entry name" value="HGPRT"/>
</dbReference>
<evidence type="ECO:0000256" key="14">
    <source>
        <dbReference type="ARBA" id="ARBA00049402"/>
    </source>
</evidence>
<dbReference type="Gene3D" id="3.40.50.2020">
    <property type="match status" value="1"/>
</dbReference>
<dbReference type="RefSeq" id="WP_008631319.1">
    <property type="nucleotide sequence ID" value="NZ_JAKEVZ010000001.1"/>
</dbReference>
<comment type="subcellular location">
    <subcellularLocation>
        <location evidence="2 15">Cytoplasm</location>
    </subcellularLocation>
</comment>
<evidence type="ECO:0000256" key="13">
    <source>
        <dbReference type="ARBA" id="ARBA00048811"/>
    </source>
</evidence>
<keyword evidence="6 15" id="KW-0963">Cytoplasm</keyword>
<evidence type="ECO:0000313" key="17">
    <source>
        <dbReference type="EMBL" id="MCF1749909.1"/>
    </source>
</evidence>
<comment type="cofactor">
    <cofactor evidence="1 15">
        <name>Mg(2+)</name>
        <dbReference type="ChEBI" id="CHEBI:18420"/>
    </cofactor>
</comment>
<evidence type="ECO:0000256" key="2">
    <source>
        <dbReference type="ARBA" id="ARBA00004496"/>
    </source>
</evidence>
<evidence type="ECO:0000256" key="8">
    <source>
        <dbReference type="ARBA" id="ARBA00022679"/>
    </source>
</evidence>
<keyword evidence="8 15" id="KW-0808">Transferase</keyword>
<comment type="similarity">
    <text evidence="4 15">Belongs to the purine/pyrimidine phosphoribosyltransferase family.</text>
</comment>
<keyword evidence="7 15" id="KW-0328">Glycosyltransferase</keyword>
<dbReference type="NCBIfam" id="TIGR01203">
    <property type="entry name" value="HGPRTase"/>
    <property type="match status" value="1"/>
</dbReference>
<evidence type="ECO:0000256" key="12">
    <source>
        <dbReference type="ARBA" id="ARBA00022842"/>
    </source>
</evidence>
<dbReference type="SUPFAM" id="SSF53271">
    <property type="entry name" value="PRTase-like"/>
    <property type="match status" value="1"/>
</dbReference>
<dbReference type="PANTHER" id="PTHR43340:SF1">
    <property type="entry name" value="HYPOXANTHINE PHOSPHORIBOSYLTRANSFERASE"/>
    <property type="match status" value="1"/>
</dbReference>
<dbReference type="EMBL" id="JAKEVZ010000001">
    <property type="protein sequence ID" value="MCF1749909.1"/>
    <property type="molecule type" value="Genomic_DNA"/>
</dbReference>
<dbReference type="Pfam" id="PF00156">
    <property type="entry name" value="Pribosyltran"/>
    <property type="match status" value="1"/>
</dbReference>
<evidence type="ECO:0000256" key="1">
    <source>
        <dbReference type="ARBA" id="ARBA00001946"/>
    </source>
</evidence>
<feature type="domain" description="Phosphoribosyltransferase" evidence="16">
    <location>
        <begin position="18"/>
        <end position="161"/>
    </location>
</feature>
<comment type="pathway">
    <text evidence="3 15">Purine metabolism; IMP biosynthesis via salvage pathway; IMP from hypoxanthine: step 1/1.</text>
</comment>
<keyword evidence="18" id="KW-1185">Reference proteome</keyword>
<evidence type="ECO:0000256" key="7">
    <source>
        <dbReference type="ARBA" id="ARBA00022676"/>
    </source>
</evidence>
<evidence type="ECO:0000256" key="5">
    <source>
        <dbReference type="ARBA" id="ARBA00011895"/>
    </source>
</evidence>
<evidence type="ECO:0000256" key="11">
    <source>
        <dbReference type="ARBA" id="ARBA00022741"/>
    </source>
</evidence>
<dbReference type="EC" id="2.4.2.8" evidence="5 15"/>
<evidence type="ECO:0000256" key="3">
    <source>
        <dbReference type="ARBA" id="ARBA00004669"/>
    </source>
</evidence>
<evidence type="ECO:0000256" key="10">
    <source>
        <dbReference type="ARBA" id="ARBA00022726"/>
    </source>
</evidence>
<dbReference type="Proteomes" id="UP001201449">
    <property type="component" value="Unassembled WGS sequence"/>
</dbReference>
<comment type="catalytic activity">
    <reaction evidence="13">
        <text>GMP + diphosphate = guanine + 5-phospho-alpha-D-ribose 1-diphosphate</text>
        <dbReference type="Rhea" id="RHEA:25424"/>
        <dbReference type="ChEBI" id="CHEBI:16235"/>
        <dbReference type="ChEBI" id="CHEBI:33019"/>
        <dbReference type="ChEBI" id="CHEBI:58017"/>
        <dbReference type="ChEBI" id="CHEBI:58115"/>
        <dbReference type="EC" id="2.4.2.8"/>
    </reaction>
    <physiologicalReaction direction="right-to-left" evidence="13">
        <dbReference type="Rhea" id="RHEA:25426"/>
    </physiologicalReaction>
</comment>
<dbReference type="PANTHER" id="PTHR43340">
    <property type="entry name" value="HYPOXANTHINE-GUANINE PHOSPHORIBOSYLTRANSFERASE"/>
    <property type="match status" value="1"/>
</dbReference>
<evidence type="ECO:0000313" key="18">
    <source>
        <dbReference type="Proteomes" id="UP001201449"/>
    </source>
</evidence>
<reference evidence="17 18" key="1">
    <citation type="submission" date="2022-01" db="EMBL/GenBank/DDBJ databases">
        <title>Mariniradius saccharolyticus sp. nov., isolated from sediment of a river.</title>
        <authorList>
            <person name="Liu H."/>
        </authorList>
    </citation>
    <scope>NUCLEOTIDE SEQUENCE [LARGE SCALE GENOMIC DNA]</scope>
    <source>
        <strain evidence="17 18">RY-2</strain>
    </source>
</reference>
<evidence type="ECO:0000256" key="4">
    <source>
        <dbReference type="ARBA" id="ARBA00008391"/>
    </source>
</evidence>
<name>A0ABS9BQ22_9BACT</name>
<evidence type="ECO:0000256" key="6">
    <source>
        <dbReference type="ARBA" id="ARBA00022490"/>
    </source>
</evidence>
<keyword evidence="9 15" id="KW-0479">Metal-binding</keyword>
<comment type="caution">
    <text evidence="17">The sequence shown here is derived from an EMBL/GenBank/DDBJ whole genome shotgun (WGS) entry which is preliminary data.</text>
</comment>
<proteinExistence type="inferred from homology"/>
<gene>
    <name evidence="17" type="primary">hpt</name>
    <name evidence="17" type="ORF">L0U89_02400</name>
</gene>
<organism evidence="17 18">
    <name type="scientific">Mariniradius sediminis</name>
    <dbReference type="NCBI Taxonomy" id="2909237"/>
    <lineage>
        <taxon>Bacteria</taxon>
        <taxon>Pseudomonadati</taxon>
        <taxon>Bacteroidota</taxon>
        <taxon>Cytophagia</taxon>
        <taxon>Cytophagales</taxon>
        <taxon>Cyclobacteriaceae</taxon>
        <taxon>Mariniradius</taxon>
    </lineage>
</organism>
<dbReference type="CDD" id="cd06223">
    <property type="entry name" value="PRTases_typeI"/>
    <property type="match status" value="1"/>
</dbReference>
<accession>A0ABS9BQ22</accession>
<sequence>MIQIKDKEFISYISEEMLLQRVREMGGKISRDFEGQSPVLLGVLNGSFMFLADLAKSISIPVEICFLKISSYQGTNSTGKVKDMSSLDIDLKDRPAIIVEDIVDTGLSMNYLLGKIKKLGPKSVSIATLLTKPDALQHPVKVDYVGFEIPNKFVVGYGLDYDGYGRNLPAIYQLK</sequence>
<protein>
    <recommendedName>
        <fullName evidence="5 15">Hypoxanthine phosphoribosyltransferase</fullName>
        <ecNumber evidence="5 15">2.4.2.8</ecNumber>
    </recommendedName>
</protein>
<keyword evidence="12 15" id="KW-0460">Magnesium</keyword>
<dbReference type="InterPro" id="IPR029057">
    <property type="entry name" value="PRTase-like"/>
</dbReference>